<evidence type="ECO:0000313" key="7">
    <source>
        <dbReference type="EMBL" id="KAK3109062.1"/>
    </source>
</evidence>
<gene>
    <name evidence="7" type="ORF">FSP39_022071</name>
</gene>
<feature type="domain" description="Ig-like" evidence="6">
    <location>
        <begin position="101"/>
        <end position="188"/>
    </location>
</feature>
<dbReference type="PANTHER" id="PTHR11640">
    <property type="entry name" value="NEPHRIN"/>
    <property type="match status" value="1"/>
</dbReference>
<evidence type="ECO:0000256" key="2">
    <source>
        <dbReference type="ARBA" id="ARBA00023136"/>
    </source>
</evidence>
<evidence type="ECO:0000256" key="3">
    <source>
        <dbReference type="ARBA" id="ARBA00023157"/>
    </source>
</evidence>
<feature type="domain" description="Ig-like" evidence="6">
    <location>
        <begin position="1"/>
        <end position="92"/>
    </location>
</feature>
<keyword evidence="5" id="KW-0393">Immunoglobulin domain</keyword>
<evidence type="ECO:0000256" key="4">
    <source>
        <dbReference type="ARBA" id="ARBA00023180"/>
    </source>
</evidence>
<proteinExistence type="predicted"/>
<evidence type="ECO:0000259" key="6">
    <source>
        <dbReference type="PROSITE" id="PS50835"/>
    </source>
</evidence>
<dbReference type="Proteomes" id="UP001186944">
    <property type="component" value="Unassembled WGS sequence"/>
</dbReference>
<dbReference type="InterPro" id="IPR013098">
    <property type="entry name" value="Ig_I-set"/>
</dbReference>
<evidence type="ECO:0000313" key="8">
    <source>
        <dbReference type="Proteomes" id="UP001186944"/>
    </source>
</evidence>
<keyword evidence="2" id="KW-0472">Membrane</keyword>
<dbReference type="GO" id="GO:0016020">
    <property type="term" value="C:membrane"/>
    <property type="evidence" value="ECO:0007669"/>
    <property type="project" value="UniProtKB-SubCell"/>
</dbReference>
<dbReference type="AlphaFoldDB" id="A0AA89CC45"/>
<dbReference type="InterPro" id="IPR007110">
    <property type="entry name" value="Ig-like_dom"/>
</dbReference>
<dbReference type="InterPro" id="IPR036179">
    <property type="entry name" value="Ig-like_dom_sf"/>
</dbReference>
<keyword evidence="4" id="KW-0325">Glycoprotein</keyword>
<dbReference type="PROSITE" id="PS50835">
    <property type="entry name" value="IG_LIKE"/>
    <property type="match status" value="2"/>
</dbReference>
<reference evidence="7" key="1">
    <citation type="submission" date="2019-08" db="EMBL/GenBank/DDBJ databases">
        <title>The improved chromosome-level genome for the pearl oyster Pinctada fucata martensii using PacBio sequencing and Hi-C.</title>
        <authorList>
            <person name="Zheng Z."/>
        </authorList>
    </citation>
    <scope>NUCLEOTIDE SEQUENCE</scope>
    <source>
        <strain evidence="7">ZZ-2019</strain>
        <tissue evidence="7">Adductor muscle</tissue>
    </source>
</reference>
<dbReference type="SMART" id="SM00409">
    <property type="entry name" value="IG"/>
    <property type="match status" value="2"/>
</dbReference>
<dbReference type="Pfam" id="PF07679">
    <property type="entry name" value="I-set"/>
    <property type="match status" value="1"/>
</dbReference>
<name>A0AA89CC45_PINIB</name>
<dbReference type="InterPro" id="IPR013783">
    <property type="entry name" value="Ig-like_fold"/>
</dbReference>
<evidence type="ECO:0000256" key="5">
    <source>
        <dbReference type="ARBA" id="ARBA00023319"/>
    </source>
</evidence>
<keyword evidence="3" id="KW-1015">Disulfide bond</keyword>
<accession>A0AA89CC45</accession>
<evidence type="ECO:0000256" key="1">
    <source>
        <dbReference type="ARBA" id="ARBA00004479"/>
    </source>
</evidence>
<dbReference type="InterPro" id="IPR003599">
    <property type="entry name" value="Ig_sub"/>
</dbReference>
<dbReference type="Gene3D" id="2.60.40.10">
    <property type="entry name" value="Immunoglobulins"/>
    <property type="match status" value="2"/>
</dbReference>
<dbReference type="InterPro" id="IPR051275">
    <property type="entry name" value="Cell_adhesion_signaling"/>
</dbReference>
<keyword evidence="8" id="KW-1185">Reference proteome</keyword>
<feature type="non-terminal residue" evidence="7">
    <location>
        <position position="1"/>
    </location>
</feature>
<organism evidence="7 8">
    <name type="scientific">Pinctada imbricata</name>
    <name type="common">Atlantic pearl-oyster</name>
    <name type="synonym">Pinctada martensii</name>
    <dbReference type="NCBI Taxonomy" id="66713"/>
    <lineage>
        <taxon>Eukaryota</taxon>
        <taxon>Metazoa</taxon>
        <taxon>Spiralia</taxon>
        <taxon>Lophotrochozoa</taxon>
        <taxon>Mollusca</taxon>
        <taxon>Bivalvia</taxon>
        <taxon>Autobranchia</taxon>
        <taxon>Pteriomorphia</taxon>
        <taxon>Pterioida</taxon>
        <taxon>Pterioidea</taxon>
        <taxon>Pteriidae</taxon>
        <taxon>Pinctada</taxon>
    </lineage>
</organism>
<dbReference type="EMBL" id="VSWD01000001">
    <property type="protein sequence ID" value="KAK3109062.1"/>
    <property type="molecule type" value="Genomic_DNA"/>
</dbReference>
<comment type="subcellular location">
    <subcellularLocation>
        <location evidence="1">Membrane</location>
        <topology evidence="1">Single-pass type I membrane protein</topology>
    </subcellularLocation>
</comment>
<protein>
    <recommendedName>
        <fullName evidence="6">Ig-like domain-containing protein</fullName>
    </recommendedName>
</protein>
<dbReference type="SUPFAM" id="SSF48726">
    <property type="entry name" value="Immunoglobulin"/>
    <property type="match status" value="2"/>
</dbReference>
<comment type="caution">
    <text evidence="7">The sequence shown here is derived from an EMBL/GenBank/DDBJ whole genome shotgun (WGS) entry which is preliminary data.</text>
</comment>
<sequence>PQGKPVMSYSTLTYIAGSNVTLSCSITEDGNPQATWTWRCGSRTFNSGITNSVGRSNLTFVVSKTDNNQPCNCSASSTVGSYSQTSDPATLNIQYPPLGKPEISYSTLTYLTGRTVTLSCSITEDGNPQVTWTWRCGSRTFNSGITNSVGRSNLTFVVTKTDNNQPCTCTASSTVGSYSQTSYPATLNIQCK</sequence>